<reference evidence="13" key="1">
    <citation type="journal article" date="2020" name="Fungal Divers.">
        <title>Resolving the Mortierellaceae phylogeny through synthesis of multi-gene phylogenetics and phylogenomics.</title>
        <authorList>
            <person name="Vandepol N."/>
            <person name="Liber J."/>
            <person name="Desiro A."/>
            <person name="Na H."/>
            <person name="Kennedy M."/>
            <person name="Barry K."/>
            <person name="Grigoriev I.V."/>
            <person name="Miller A.N."/>
            <person name="O'Donnell K."/>
            <person name="Stajich J.E."/>
            <person name="Bonito G."/>
        </authorList>
    </citation>
    <scope>NUCLEOTIDE SEQUENCE</scope>
    <source>
        <strain evidence="13">CK1249</strain>
    </source>
</reference>
<keyword evidence="6" id="KW-0547">Nucleotide-binding</keyword>
<accession>A0A9P6J0A5</accession>
<evidence type="ECO:0000256" key="5">
    <source>
        <dbReference type="ARBA" id="ARBA00022695"/>
    </source>
</evidence>
<dbReference type="Gene3D" id="3.30.470.30">
    <property type="entry name" value="DNA ligase/mRNA capping enzyme"/>
    <property type="match status" value="1"/>
</dbReference>
<protein>
    <recommendedName>
        <fullName evidence="2">mRNA guanylyltransferase</fullName>
        <ecNumber evidence="2">2.7.7.50</ecNumber>
    </recommendedName>
</protein>
<keyword evidence="4" id="KW-0808">Transferase</keyword>
<dbReference type="GO" id="GO:0005634">
    <property type="term" value="C:nucleus"/>
    <property type="evidence" value="ECO:0007669"/>
    <property type="project" value="UniProtKB-SubCell"/>
</dbReference>
<gene>
    <name evidence="13" type="primary">CEG1_2</name>
    <name evidence="13" type="ORF">BGZ70_010126</name>
</gene>
<evidence type="ECO:0000256" key="8">
    <source>
        <dbReference type="ARBA" id="ARBA00023134"/>
    </source>
</evidence>
<dbReference type="AlphaFoldDB" id="A0A9P6J0A5"/>
<evidence type="ECO:0000313" key="14">
    <source>
        <dbReference type="Proteomes" id="UP000738359"/>
    </source>
</evidence>
<feature type="domain" description="mRNA capping enzyme C-terminal" evidence="12">
    <location>
        <begin position="334"/>
        <end position="443"/>
    </location>
</feature>
<proteinExistence type="predicted"/>
<dbReference type="SUPFAM" id="SSF56091">
    <property type="entry name" value="DNA ligase/mRNA capping enzyme, catalytic domain"/>
    <property type="match status" value="1"/>
</dbReference>
<dbReference type="InterPro" id="IPR051029">
    <property type="entry name" value="mRNA_Capping_Enz/RNA_Phosphat"/>
</dbReference>
<keyword evidence="7" id="KW-0506">mRNA capping</keyword>
<dbReference type="GO" id="GO:0005525">
    <property type="term" value="F:GTP binding"/>
    <property type="evidence" value="ECO:0007669"/>
    <property type="project" value="UniProtKB-KW"/>
</dbReference>
<evidence type="ECO:0000256" key="7">
    <source>
        <dbReference type="ARBA" id="ARBA00023042"/>
    </source>
</evidence>
<comment type="caution">
    <text evidence="13">The sequence shown here is derived from an EMBL/GenBank/DDBJ whole genome shotgun (WGS) entry which is preliminary data.</text>
</comment>
<evidence type="ECO:0000256" key="3">
    <source>
        <dbReference type="ARBA" id="ARBA00022664"/>
    </source>
</evidence>
<dbReference type="GO" id="GO:0004484">
    <property type="term" value="F:mRNA guanylyltransferase activity"/>
    <property type="evidence" value="ECO:0007669"/>
    <property type="project" value="UniProtKB-EC"/>
</dbReference>
<evidence type="ECO:0000256" key="2">
    <source>
        <dbReference type="ARBA" id="ARBA00012475"/>
    </source>
</evidence>
<evidence type="ECO:0000313" key="13">
    <source>
        <dbReference type="EMBL" id="KAF9955765.1"/>
    </source>
</evidence>
<comment type="catalytic activity">
    <reaction evidence="10">
        <text>a 5'-end diphospho-ribonucleoside in mRNA + GTP + H(+) = a 5'-end (5'-triphosphoguanosine)-ribonucleoside in mRNA + diphosphate</text>
        <dbReference type="Rhea" id="RHEA:67012"/>
        <dbReference type="Rhea" id="RHEA-COMP:17165"/>
        <dbReference type="Rhea" id="RHEA-COMP:17166"/>
        <dbReference type="ChEBI" id="CHEBI:15378"/>
        <dbReference type="ChEBI" id="CHEBI:33019"/>
        <dbReference type="ChEBI" id="CHEBI:37565"/>
        <dbReference type="ChEBI" id="CHEBI:167616"/>
        <dbReference type="ChEBI" id="CHEBI:167617"/>
        <dbReference type="EC" id="2.7.7.50"/>
    </reaction>
    <physiologicalReaction direction="left-to-right" evidence="10">
        <dbReference type="Rhea" id="RHEA:67013"/>
    </physiologicalReaction>
</comment>
<evidence type="ECO:0000259" key="12">
    <source>
        <dbReference type="Pfam" id="PF03919"/>
    </source>
</evidence>
<comment type="subcellular location">
    <subcellularLocation>
        <location evidence="1">Nucleus</location>
    </subcellularLocation>
</comment>
<organism evidence="13 14">
    <name type="scientific">Mortierella alpina</name>
    <name type="common">Oleaginous fungus</name>
    <name type="synonym">Mortierella renispora</name>
    <dbReference type="NCBI Taxonomy" id="64518"/>
    <lineage>
        <taxon>Eukaryota</taxon>
        <taxon>Fungi</taxon>
        <taxon>Fungi incertae sedis</taxon>
        <taxon>Mucoromycota</taxon>
        <taxon>Mortierellomycotina</taxon>
        <taxon>Mortierellomycetes</taxon>
        <taxon>Mortierellales</taxon>
        <taxon>Mortierellaceae</taxon>
        <taxon>Mortierella</taxon>
    </lineage>
</organism>
<dbReference type="GO" id="GO:0006370">
    <property type="term" value="P:7-methylguanosine mRNA capping"/>
    <property type="evidence" value="ECO:0007669"/>
    <property type="project" value="UniProtKB-KW"/>
</dbReference>
<dbReference type="GO" id="GO:0005524">
    <property type="term" value="F:ATP binding"/>
    <property type="evidence" value="ECO:0007669"/>
    <property type="project" value="InterPro"/>
</dbReference>
<evidence type="ECO:0000256" key="4">
    <source>
        <dbReference type="ARBA" id="ARBA00022679"/>
    </source>
</evidence>
<dbReference type="InterPro" id="IPR001339">
    <property type="entry name" value="mRNA_cap_enzyme_adenylation"/>
</dbReference>
<dbReference type="Pfam" id="PF03919">
    <property type="entry name" value="mRNA_cap_C"/>
    <property type="match status" value="1"/>
</dbReference>
<keyword evidence="3" id="KW-0507">mRNA processing</keyword>
<keyword evidence="8" id="KW-0342">GTP-binding</keyword>
<name>A0A9P6J0A5_MORAP</name>
<dbReference type="Proteomes" id="UP000738359">
    <property type="component" value="Unassembled WGS sequence"/>
</dbReference>
<dbReference type="OrthoDB" id="200924at2759"/>
<sequence length="471" mass="54009">MVTRNNIQRPKFNLQKLGRVRKQALKSNSTSYKSVVSTSIQHVRRISTKKEQQKRKVLKHILDSALVKAGGVREATMKEAPAQKEEPAVVKAIPSGPGTTLGAPSGMPLEQHMEHMLRERICRVIGINGNRFIGAQPVSFTRDTLRELQSENYFVSEKSDGVRVLLYCVLHENGQQQVFLIDRKNKFSYVPELRFPVANELNVFHNDTIVDGELVADLEPNGQYVIRYLAFDLLAYRGQSIVSKPLTSRLARLQCEFIGPYREMLKIANPQFIHSQPFKVSLKEMQLSYGIERMFKEVIPNLKHGNDGLIFTSSVAPYIPSTNVKMLKWKPPSENTIDFRLTLESPTAGNIHNQKPQFVLHEWRGGQDYSRFGLMAVDDALWEQWRSTSTQLQNRVVEVSYSPGDQSWRFFRFRDDKEHGNHSSVVQKVVQSIRDGVEADELLHAQDSIKMAWKERERIAHEGQRQQQMRA</sequence>
<keyword evidence="14" id="KW-1185">Reference proteome</keyword>
<evidence type="ECO:0000256" key="1">
    <source>
        <dbReference type="ARBA" id="ARBA00004123"/>
    </source>
</evidence>
<dbReference type="SUPFAM" id="SSF50249">
    <property type="entry name" value="Nucleic acid-binding proteins"/>
    <property type="match status" value="1"/>
</dbReference>
<dbReference type="InterPro" id="IPR013846">
    <property type="entry name" value="mRNA_cap_enzyme_C"/>
</dbReference>
<dbReference type="Gene3D" id="2.40.50.140">
    <property type="entry name" value="Nucleic acid-binding proteins"/>
    <property type="match status" value="1"/>
</dbReference>
<feature type="domain" description="mRNA capping enzyme adenylation" evidence="11">
    <location>
        <begin position="136"/>
        <end position="330"/>
    </location>
</feature>
<dbReference type="EC" id="2.7.7.50" evidence="2"/>
<dbReference type="Pfam" id="PF01331">
    <property type="entry name" value="mRNA_cap_enzyme"/>
    <property type="match status" value="1"/>
</dbReference>
<dbReference type="CDD" id="cd07895">
    <property type="entry name" value="Adenylation_mRNA_capping"/>
    <property type="match status" value="1"/>
</dbReference>
<evidence type="ECO:0000259" key="11">
    <source>
        <dbReference type="Pfam" id="PF01331"/>
    </source>
</evidence>
<evidence type="ECO:0000256" key="9">
    <source>
        <dbReference type="ARBA" id="ARBA00023242"/>
    </source>
</evidence>
<keyword evidence="5" id="KW-0548">Nucleotidyltransferase</keyword>
<dbReference type="EMBL" id="JAAAHY010000885">
    <property type="protein sequence ID" value="KAF9955765.1"/>
    <property type="molecule type" value="Genomic_DNA"/>
</dbReference>
<evidence type="ECO:0000256" key="6">
    <source>
        <dbReference type="ARBA" id="ARBA00022741"/>
    </source>
</evidence>
<evidence type="ECO:0000256" key="10">
    <source>
        <dbReference type="ARBA" id="ARBA00044624"/>
    </source>
</evidence>
<dbReference type="PANTHER" id="PTHR10367:SF17">
    <property type="entry name" value="MRNA-CAPPING ENZYME"/>
    <property type="match status" value="1"/>
</dbReference>
<dbReference type="PANTHER" id="PTHR10367">
    <property type="entry name" value="MRNA-CAPPING ENZYME"/>
    <property type="match status" value="1"/>
</dbReference>
<keyword evidence="9" id="KW-0539">Nucleus</keyword>
<dbReference type="InterPro" id="IPR012340">
    <property type="entry name" value="NA-bd_OB-fold"/>
</dbReference>